<evidence type="ECO:0000256" key="1">
    <source>
        <dbReference type="SAM" id="MobiDB-lite"/>
    </source>
</evidence>
<dbReference type="RefSeq" id="XP_027609518.1">
    <property type="nucleotide sequence ID" value="XM_027753717.1"/>
</dbReference>
<feature type="region of interest" description="Disordered" evidence="1">
    <location>
        <begin position="54"/>
        <end position="81"/>
    </location>
</feature>
<feature type="compositionally biased region" description="Basic and acidic residues" evidence="1">
    <location>
        <begin position="118"/>
        <end position="127"/>
    </location>
</feature>
<protein>
    <submittedName>
        <fullName evidence="2">Uncharacterized protein</fullName>
    </submittedName>
</protein>
<feature type="compositionally biased region" description="Basic and acidic residues" evidence="1">
    <location>
        <begin position="139"/>
        <end position="152"/>
    </location>
</feature>
<feature type="region of interest" description="Disordered" evidence="1">
    <location>
        <begin position="104"/>
        <end position="152"/>
    </location>
</feature>
<evidence type="ECO:0000313" key="2">
    <source>
        <dbReference type="EMBL" id="GBE78605.1"/>
    </source>
</evidence>
<comment type="caution">
    <text evidence="2">The sequence shown here is derived from an EMBL/GenBank/DDBJ whole genome shotgun (WGS) entry which is preliminary data.</text>
</comment>
<accession>A0A401G8V8</accession>
<sequence length="329" mass="37847">MEHQKVLIDEADNDDRESPLYHAIDWGLNFNALRTTIKGKRISVHPQAELEIPGKYTETVPETDRALRSEPRAVEPVGQLQEDMTQLSINSHGDDNLLLNEEGSETNVESFSDDGSDDSSRTEKPEGSPDSDDGTFPTKKAESSSSHDKEVYGEEEKIFSLVGSIDSISAQLTDAGDSATTVVESPKSKHRRPDFITLITFPDKHRRVLFIHEVKPLNVLLYTNKQTILEAKVSMAFRSLLPQIIQQVQFGFEHYPDEDILYIMGMVQFYFCIYRFYRRRTPKYGEPLPQILEDIPEMRKGPYSLFNKTQTDYHSRFKYWWTRVRDDAT</sequence>
<feature type="compositionally biased region" description="Basic and acidic residues" evidence="1">
    <location>
        <begin position="62"/>
        <end position="73"/>
    </location>
</feature>
<name>A0A401G8V8_9APHY</name>
<dbReference type="AlphaFoldDB" id="A0A401G8V8"/>
<dbReference type="GeneID" id="38775522"/>
<dbReference type="OrthoDB" id="10681094at2759"/>
<organism evidence="2 3">
    <name type="scientific">Sparassis crispa</name>
    <dbReference type="NCBI Taxonomy" id="139825"/>
    <lineage>
        <taxon>Eukaryota</taxon>
        <taxon>Fungi</taxon>
        <taxon>Dikarya</taxon>
        <taxon>Basidiomycota</taxon>
        <taxon>Agaricomycotina</taxon>
        <taxon>Agaricomycetes</taxon>
        <taxon>Polyporales</taxon>
        <taxon>Sparassidaceae</taxon>
        <taxon>Sparassis</taxon>
    </lineage>
</organism>
<dbReference type="InParanoid" id="A0A401G8V8"/>
<dbReference type="Proteomes" id="UP000287166">
    <property type="component" value="Unassembled WGS sequence"/>
</dbReference>
<gene>
    <name evidence="2" type="ORF">SCP_0114940</name>
</gene>
<evidence type="ECO:0000313" key="3">
    <source>
        <dbReference type="Proteomes" id="UP000287166"/>
    </source>
</evidence>
<dbReference type="EMBL" id="BFAD01000001">
    <property type="protein sequence ID" value="GBE78605.1"/>
    <property type="molecule type" value="Genomic_DNA"/>
</dbReference>
<proteinExistence type="predicted"/>
<keyword evidence="3" id="KW-1185">Reference proteome</keyword>
<reference evidence="2 3" key="1">
    <citation type="journal article" date="2018" name="Sci. Rep.">
        <title>Genome sequence of the cauliflower mushroom Sparassis crispa (Hanabiratake) and its association with beneficial usage.</title>
        <authorList>
            <person name="Kiyama R."/>
            <person name="Furutani Y."/>
            <person name="Kawaguchi K."/>
            <person name="Nakanishi T."/>
        </authorList>
    </citation>
    <scope>NUCLEOTIDE SEQUENCE [LARGE SCALE GENOMIC DNA]</scope>
</reference>